<accession>A0A3E2DE79</accession>
<organism evidence="2 3">
    <name type="scientific">Cutibacterium avidum</name>
    <dbReference type="NCBI Taxonomy" id="33010"/>
    <lineage>
        <taxon>Bacteria</taxon>
        <taxon>Bacillati</taxon>
        <taxon>Actinomycetota</taxon>
        <taxon>Actinomycetes</taxon>
        <taxon>Propionibacteriales</taxon>
        <taxon>Propionibacteriaceae</taxon>
        <taxon>Cutibacterium</taxon>
    </lineage>
</organism>
<dbReference type="EMBL" id="NOWI01000007">
    <property type="protein sequence ID" value="RFT43641.1"/>
    <property type="molecule type" value="Genomic_DNA"/>
</dbReference>
<dbReference type="Proteomes" id="UP000259211">
    <property type="component" value="Unassembled WGS sequence"/>
</dbReference>
<name>A0A3E2DE79_9ACTN</name>
<evidence type="ECO:0000256" key="1">
    <source>
        <dbReference type="SAM" id="Phobius"/>
    </source>
</evidence>
<gene>
    <name evidence="2" type="ORF">CHT91_08580</name>
</gene>
<dbReference type="AlphaFoldDB" id="A0A3E2DE79"/>
<protein>
    <recommendedName>
        <fullName evidence="4">DUF929 domain-containing protein</fullName>
    </recommendedName>
</protein>
<comment type="caution">
    <text evidence="2">The sequence shown here is derived from an EMBL/GenBank/DDBJ whole genome shotgun (WGS) entry which is preliminary data.</text>
</comment>
<keyword evidence="1" id="KW-0472">Membrane</keyword>
<evidence type="ECO:0008006" key="4">
    <source>
        <dbReference type="Google" id="ProtNLM"/>
    </source>
</evidence>
<evidence type="ECO:0000313" key="3">
    <source>
        <dbReference type="Proteomes" id="UP000259211"/>
    </source>
</evidence>
<keyword evidence="1" id="KW-1133">Transmembrane helix</keyword>
<dbReference type="RefSeq" id="WP_117189490.1">
    <property type="nucleotide sequence ID" value="NZ_JASORL010000011.1"/>
</dbReference>
<feature type="transmembrane region" description="Helical" evidence="1">
    <location>
        <begin position="23"/>
        <end position="44"/>
    </location>
</feature>
<dbReference type="Pfam" id="PF06053">
    <property type="entry name" value="DUF929"/>
    <property type="match status" value="1"/>
</dbReference>
<dbReference type="InterPro" id="IPR009272">
    <property type="entry name" value="DUF929"/>
</dbReference>
<sequence length="273" mass="29858">MSKRDVLRREQERESLKMKRRKITYVAVGVLALSLIIVGTVLAINKSRQGPAIETSQGTISKAIVSIPKSVYDKVGPGSSELQVTKTGNKPDRDGKVKLFYVGSEFCPFCAMERLPLAAALSRFGTFSGLEDTLSSPTEKELSNIPTITFRNYKYSSKYVDLDAYELADREGRQIASLPESKKNIFSKYNPEGGIPFAYWGDITTSNPSYTPWMAREDPKNVVKALSNPNSKEAQAIVGGANLFTAEICSRTGSKPTNVCTSPGVKAAAKKLK</sequence>
<reference evidence="2 3" key="1">
    <citation type="submission" date="2017-07" db="EMBL/GenBank/DDBJ databases">
        <authorList>
            <person name="Sun Z.S."/>
            <person name="Albrecht U."/>
            <person name="Echele G."/>
            <person name="Lee C.C."/>
        </authorList>
    </citation>
    <scope>NUCLEOTIDE SEQUENCE [LARGE SCALE GENOMIC DNA]</scope>
    <source>
        <strain evidence="2 3">P16-029</strain>
    </source>
</reference>
<keyword evidence="1" id="KW-0812">Transmembrane</keyword>
<proteinExistence type="predicted"/>
<evidence type="ECO:0000313" key="2">
    <source>
        <dbReference type="EMBL" id="RFT43641.1"/>
    </source>
</evidence>